<dbReference type="SMART" id="SM00320">
    <property type="entry name" value="WD40"/>
    <property type="match status" value="5"/>
</dbReference>
<dbReference type="InterPro" id="IPR036322">
    <property type="entry name" value="WD40_repeat_dom_sf"/>
</dbReference>
<dbReference type="Gene3D" id="2.130.10.10">
    <property type="entry name" value="YVTN repeat-like/Quinoprotein amine dehydrogenase"/>
    <property type="match status" value="2"/>
</dbReference>
<feature type="compositionally biased region" description="Low complexity" evidence="2">
    <location>
        <begin position="45"/>
        <end position="59"/>
    </location>
</feature>
<evidence type="ECO:0000256" key="1">
    <source>
        <dbReference type="PROSITE-ProRule" id="PRU00221"/>
    </source>
</evidence>
<feature type="region of interest" description="Disordered" evidence="2">
    <location>
        <begin position="231"/>
        <end position="258"/>
    </location>
</feature>
<reference evidence="3" key="1">
    <citation type="submission" date="2013-10" db="EMBL/GenBank/DDBJ databases">
        <title>Genomic analysis of the causative agents of coccidiosis in chickens.</title>
        <authorList>
            <person name="Reid A.J."/>
            <person name="Blake D."/>
            <person name="Billington K."/>
            <person name="Browne H."/>
            <person name="Dunn M."/>
            <person name="Hung S."/>
            <person name="Kawahara F."/>
            <person name="Miranda-Saavedra D."/>
            <person name="Mourier T."/>
            <person name="Nagra H."/>
            <person name="Otto T.D."/>
            <person name="Rawlings N."/>
            <person name="Sanchez A."/>
            <person name="Sanders M."/>
            <person name="Subramaniam C."/>
            <person name="Tay Y."/>
            <person name="Dear P."/>
            <person name="Doerig C."/>
            <person name="Gruber A."/>
            <person name="Parkinson J."/>
            <person name="Shirley M."/>
            <person name="Wan K.L."/>
            <person name="Berriman M."/>
            <person name="Tomley F."/>
            <person name="Pain A."/>
        </authorList>
    </citation>
    <scope>NUCLEOTIDE SEQUENCE [LARGE SCALE GENOMIC DNA]</scope>
    <source>
        <strain evidence="3">Weybridge</strain>
    </source>
</reference>
<dbReference type="VEuPathDB" id="ToxoDB:EMWEY_00020840"/>
<dbReference type="InterPro" id="IPR001680">
    <property type="entry name" value="WD40_rpt"/>
</dbReference>
<keyword evidence="4" id="KW-1185">Reference proteome</keyword>
<name>U6M9U4_EIMMA</name>
<dbReference type="OMA" id="IACGRTI"/>
<dbReference type="EMBL" id="HG720226">
    <property type="protein sequence ID" value="CDJ59254.1"/>
    <property type="molecule type" value="Genomic_DNA"/>
</dbReference>
<dbReference type="GO" id="GO:0000462">
    <property type="term" value="P:maturation of SSU-rRNA from tricistronic rRNA transcript (SSU-rRNA, 5.8S rRNA, LSU-rRNA)"/>
    <property type="evidence" value="ECO:0007669"/>
    <property type="project" value="TreeGrafter"/>
</dbReference>
<dbReference type="GO" id="GO:0000028">
    <property type="term" value="P:ribosomal small subunit assembly"/>
    <property type="evidence" value="ECO:0007669"/>
    <property type="project" value="TreeGrafter"/>
</dbReference>
<dbReference type="Proteomes" id="UP000030763">
    <property type="component" value="Unassembled WGS sequence"/>
</dbReference>
<dbReference type="RefSeq" id="XP_013335902.1">
    <property type="nucleotide sequence ID" value="XM_013480448.1"/>
</dbReference>
<dbReference type="PROSITE" id="PS50082">
    <property type="entry name" value="WD_REPEATS_2"/>
    <property type="match status" value="2"/>
</dbReference>
<feature type="region of interest" description="Disordered" evidence="2">
    <location>
        <begin position="43"/>
        <end position="65"/>
    </location>
</feature>
<reference evidence="3" key="2">
    <citation type="submission" date="2013-10" db="EMBL/GenBank/DDBJ databases">
        <authorList>
            <person name="Aslett M."/>
        </authorList>
    </citation>
    <scope>NUCLEOTIDE SEQUENCE [LARGE SCALE GENOMIC DNA]</scope>
    <source>
        <strain evidence="3">Weybridge</strain>
    </source>
</reference>
<sequence>MFSYKFSNLLGAPYSCSHAHVSFDRRGSCLFVPSSNRVCRYTLDSTPTGSGPIPTPGGSESKGRNAFDVHAASSSGSDEGGVTAESSRVTTYPFEARVDISHFCVRSDGLLAISIDIHGQGLVINLAKGTILNRIRFRSNTSAAKLKWKAEKNQHFVAAAAFSPDDVLFAIACGRTIQLWHSPSAWTRYQLHLLHSFTLHQQPITCLSWSPDSLHLVSGSQDCTSLAEAEEEAGEDSAAAGGTVGRNPGIKNAARPINPDFFQQRREAQRRGEQHYPAVVGCTKNLAVPADEFIDYSRGVWKMEQKAYCNQQPGQRVSHAATNISPFYKYSAETSGGRGGSKAPPQYLLVGFTGGMFQLYTLPDLGAIVKLSLGVSSLDSVSLSYDGEWVAAAAAENNTLVVWEWRSETYVLRQQNPRHGLRCVVFSPAADASGAGTYRVGGRVGTGGVAQQRLGGGASGLGGGTPGAPQTLGLGTSRGLVGTGSIDGLVKLWDAESGFCLATFAAHAAAVSALCFSPTGNAVFSASLDGTVRAFDILRLKPFR</sequence>
<dbReference type="SUPFAM" id="SSF50978">
    <property type="entry name" value="WD40 repeat-like"/>
    <property type="match status" value="1"/>
</dbReference>
<dbReference type="OrthoDB" id="428822at2759"/>
<dbReference type="AlphaFoldDB" id="U6M9U4"/>
<feature type="non-terminal residue" evidence="3">
    <location>
        <position position="544"/>
    </location>
</feature>
<dbReference type="PANTHER" id="PTHR19858">
    <property type="entry name" value="WD40 REPEAT PROTEIN"/>
    <property type="match status" value="1"/>
</dbReference>
<dbReference type="Pfam" id="PF00400">
    <property type="entry name" value="WD40"/>
    <property type="match status" value="2"/>
</dbReference>
<gene>
    <name evidence="3" type="ORF">EMWEY_00020840</name>
</gene>
<dbReference type="PROSITE" id="PS50294">
    <property type="entry name" value="WD_REPEATS_REGION"/>
    <property type="match status" value="1"/>
</dbReference>
<feature type="repeat" description="WD" evidence="1">
    <location>
        <begin position="197"/>
        <end position="222"/>
    </location>
</feature>
<dbReference type="GeneID" id="25336070"/>
<organism evidence="3 4">
    <name type="scientific">Eimeria maxima</name>
    <name type="common">Coccidian parasite</name>
    <dbReference type="NCBI Taxonomy" id="5804"/>
    <lineage>
        <taxon>Eukaryota</taxon>
        <taxon>Sar</taxon>
        <taxon>Alveolata</taxon>
        <taxon>Apicomplexa</taxon>
        <taxon>Conoidasida</taxon>
        <taxon>Coccidia</taxon>
        <taxon>Eucoccidiorida</taxon>
        <taxon>Eimeriorina</taxon>
        <taxon>Eimeriidae</taxon>
        <taxon>Eimeria</taxon>
    </lineage>
</organism>
<evidence type="ECO:0000313" key="3">
    <source>
        <dbReference type="EMBL" id="CDJ59254.1"/>
    </source>
</evidence>
<evidence type="ECO:0000256" key="2">
    <source>
        <dbReference type="SAM" id="MobiDB-lite"/>
    </source>
</evidence>
<dbReference type="InterPro" id="IPR015943">
    <property type="entry name" value="WD40/YVTN_repeat-like_dom_sf"/>
</dbReference>
<evidence type="ECO:0000313" key="4">
    <source>
        <dbReference type="Proteomes" id="UP000030763"/>
    </source>
</evidence>
<dbReference type="SUPFAM" id="SSF82171">
    <property type="entry name" value="DPP6 N-terminal domain-like"/>
    <property type="match status" value="1"/>
</dbReference>
<accession>U6M9U4</accession>
<dbReference type="GO" id="GO:0032040">
    <property type="term" value="C:small-subunit processome"/>
    <property type="evidence" value="ECO:0007669"/>
    <property type="project" value="TreeGrafter"/>
</dbReference>
<dbReference type="PANTHER" id="PTHR19858:SF0">
    <property type="entry name" value="PERIODIC TRYPTOPHAN PROTEIN 2 HOMOLOG"/>
    <property type="match status" value="1"/>
</dbReference>
<dbReference type="GO" id="GO:0034388">
    <property type="term" value="C:Pwp2p-containing subcomplex of 90S preribosome"/>
    <property type="evidence" value="ECO:0007669"/>
    <property type="project" value="TreeGrafter"/>
</dbReference>
<feature type="repeat" description="WD" evidence="1">
    <location>
        <begin position="504"/>
        <end position="537"/>
    </location>
</feature>
<dbReference type="InterPro" id="IPR027145">
    <property type="entry name" value="PWP2"/>
</dbReference>
<proteinExistence type="predicted"/>
<protein>
    <submittedName>
        <fullName evidence="3">U3 snoRNP protein, related</fullName>
    </submittedName>
</protein>
<keyword evidence="1" id="KW-0853">WD repeat</keyword>